<organism evidence="2">
    <name type="scientific">Selaginella moellendorffii</name>
    <name type="common">Spikemoss</name>
    <dbReference type="NCBI Taxonomy" id="88036"/>
    <lineage>
        <taxon>Eukaryota</taxon>
        <taxon>Viridiplantae</taxon>
        <taxon>Streptophyta</taxon>
        <taxon>Embryophyta</taxon>
        <taxon>Tracheophyta</taxon>
        <taxon>Lycopodiopsida</taxon>
        <taxon>Selaginellales</taxon>
        <taxon>Selaginellaceae</taxon>
        <taxon>Selaginella</taxon>
    </lineage>
</organism>
<evidence type="ECO:0008006" key="3">
    <source>
        <dbReference type="Google" id="ProtNLM"/>
    </source>
</evidence>
<evidence type="ECO:0000313" key="1">
    <source>
        <dbReference type="EMBL" id="EFJ32591.1"/>
    </source>
</evidence>
<evidence type="ECO:0000313" key="2">
    <source>
        <dbReference type="Proteomes" id="UP000001514"/>
    </source>
</evidence>
<name>D8R621_SELML</name>
<dbReference type="EMBL" id="GL377572">
    <property type="protein sequence ID" value="EFJ32591.1"/>
    <property type="molecule type" value="Genomic_DNA"/>
</dbReference>
<dbReference type="InParanoid" id="D8R621"/>
<accession>D8R621</accession>
<dbReference type="eggNOG" id="KOG0327">
    <property type="taxonomic scope" value="Eukaryota"/>
</dbReference>
<proteinExistence type="predicted"/>
<protein>
    <recommendedName>
        <fullName evidence="3">Helicase C-terminal domain-containing protein</fullName>
    </recommendedName>
</protein>
<dbReference type="Proteomes" id="UP000001514">
    <property type="component" value="Unassembled WGS sequence"/>
</dbReference>
<sequence length="125" mass="13785">CAVYGRGSVGQIAVACNSSSTVDELFRELRQRERSVCATHNSMDQGVVGNINCDFLDGQFEVLVINVDILQVVHVINFELPESSSGYLSSVGIKSRLGSRIVINLVTSRDDHFLKYMKTNSKRSS</sequence>
<keyword evidence="2" id="KW-1185">Reference proteome</keyword>
<dbReference type="InterPro" id="IPR027417">
    <property type="entry name" value="P-loop_NTPase"/>
</dbReference>
<feature type="non-terminal residue" evidence="1">
    <location>
        <position position="1"/>
    </location>
</feature>
<dbReference type="KEGG" id="smo:SELMODRAFT_86056"/>
<dbReference type="HOGENOM" id="CLU_2021250_0_0_1"/>
<dbReference type="STRING" id="88036.D8R621"/>
<dbReference type="Gene3D" id="3.40.50.300">
    <property type="entry name" value="P-loop containing nucleotide triphosphate hydrolases"/>
    <property type="match status" value="1"/>
</dbReference>
<gene>
    <name evidence="1" type="ORF">SELMODRAFT_86056</name>
</gene>
<dbReference type="AlphaFoldDB" id="D8R621"/>
<reference evidence="1 2" key="1">
    <citation type="journal article" date="2011" name="Science">
        <title>The Selaginella genome identifies genetic changes associated with the evolution of vascular plants.</title>
        <authorList>
            <person name="Banks J.A."/>
            <person name="Nishiyama T."/>
            <person name="Hasebe M."/>
            <person name="Bowman J.L."/>
            <person name="Gribskov M."/>
            <person name="dePamphilis C."/>
            <person name="Albert V.A."/>
            <person name="Aono N."/>
            <person name="Aoyama T."/>
            <person name="Ambrose B.A."/>
            <person name="Ashton N.W."/>
            <person name="Axtell M.J."/>
            <person name="Barker E."/>
            <person name="Barker M.S."/>
            <person name="Bennetzen J.L."/>
            <person name="Bonawitz N.D."/>
            <person name="Chapple C."/>
            <person name="Cheng C."/>
            <person name="Correa L.G."/>
            <person name="Dacre M."/>
            <person name="DeBarry J."/>
            <person name="Dreyer I."/>
            <person name="Elias M."/>
            <person name="Engstrom E.M."/>
            <person name="Estelle M."/>
            <person name="Feng L."/>
            <person name="Finet C."/>
            <person name="Floyd S.K."/>
            <person name="Frommer W.B."/>
            <person name="Fujita T."/>
            <person name="Gramzow L."/>
            <person name="Gutensohn M."/>
            <person name="Harholt J."/>
            <person name="Hattori M."/>
            <person name="Heyl A."/>
            <person name="Hirai T."/>
            <person name="Hiwatashi Y."/>
            <person name="Ishikawa M."/>
            <person name="Iwata M."/>
            <person name="Karol K.G."/>
            <person name="Koehler B."/>
            <person name="Kolukisaoglu U."/>
            <person name="Kubo M."/>
            <person name="Kurata T."/>
            <person name="Lalonde S."/>
            <person name="Li K."/>
            <person name="Li Y."/>
            <person name="Litt A."/>
            <person name="Lyons E."/>
            <person name="Manning G."/>
            <person name="Maruyama T."/>
            <person name="Michael T.P."/>
            <person name="Mikami K."/>
            <person name="Miyazaki S."/>
            <person name="Morinaga S."/>
            <person name="Murata T."/>
            <person name="Mueller-Roeber B."/>
            <person name="Nelson D.R."/>
            <person name="Obara M."/>
            <person name="Oguri Y."/>
            <person name="Olmstead R.G."/>
            <person name="Onodera N."/>
            <person name="Petersen B.L."/>
            <person name="Pils B."/>
            <person name="Prigge M."/>
            <person name="Rensing S.A."/>
            <person name="Riano-Pachon D.M."/>
            <person name="Roberts A.W."/>
            <person name="Sato Y."/>
            <person name="Scheller H.V."/>
            <person name="Schulz B."/>
            <person name="Schulz C."/>
            <person name="Shakirov E.V."/>
            <person name="Shibagaki N."/>
            <person name="Shinohara N."/>
            <person name="Shippen D.E."/>
            <person name="Soerensen I."/>
            <person name="Sotooka R."/>
            <person name="Sugimoto N."/>
            <person name="Sugita M."/>
            <person name="Sumikawa N."/>
            <person name="Tanurdzic M."/>
            <person name="Theissen G."/>
            <person name="Ulvskov P."/>
            <person name="Wakazuki S."/>
            <person name="Weng J.K."/>
            <person name="Willats W.W."/>
            <person name="Wipf D."/>
            <person name="Wolf P.G."/>
            <person name="Yang L."/>
            <person name="Zimmer A.D."/>
            <person name="Zhu Q."/>
            <person name="Mitros T."/>
            <person name="Hellsten U."/>
            <person name="Loque D."/>
            <person name="Otillar R."/>
            <person name="Salamov A."/>
            <person name="Schmutz J."/>
            <person name="Shapiro H."/>
            <person name="Lindquist E."/>
            <person name="Lucas S."/>
            <person name="Rokhsar D."/>
            <person name="Grigoriev I.V."/>
        </authorList>
    </citation>
    <scope>NUCLEOTIDE SEQUENCE [LARGE SCALE GENOMIC DNA]</scope>
</reference>
<dbReference type="Gramene" id="EFJ32591">
    <property type="protein sequence ID" value="EFJ32591"/>
    <property type="gene ID" value="SELMODRAFT_86056"/>
</dbReference>
<dbReference type="SUPFAM" id="SSF52540">
    <property type="entry name" value="P-loop containing nucleoside triphosphate hydrolases"/>
    <property type="match status" value="1"/>
</dbReference>